<dbReference type="Gene3D" id="2.120.10.30">
    <property type="entry name" value="TolB, C-terminal domain"/>
    <property type="match status" value="1"/>
</dbReference>
<reference evidence="5" key="2">
    <citation type="submission" date="2021-04" db="EMBL/GenBank/DDBJ databases">
        <authorList>
            <person name="Gilroy R."/>
        </authorList>
    </citation>
    <scope>NUCLEOTIDE SEQUENCE</scope>
    <source>
        <strain evidence="5">ChiHjej13B12-24818</strain>
    </source>
</reference>
<dbReference type="InterPro" id="IPR001375">
    <property type="entry name" value="Peptidase_S9_cat"/>
</dbReference>
<dbReference type="Proteomes" id="UP000823823">
    <property type="component" value="Unassembled WGS sequence"/>
</dbReference>
<dbReference type="Pfam" id="PF00326">
    <property type="entry name" value="Peptidase_S9"/>
    <property type="match status" value="1"/>
</dbReference>
<evidence type="ECO:0000313" key="6">
    <source>
        <dbReference type="Proteomes" id="UP000823823"/>
    </source>
</evidence>
<dbReference type="Gene3D" id="3.40.50.1820">
    <property type="entry name" value="alpha/beta hydrolase"/>
    <property type="match status" value="1"/>
</dbReference>
<keyword evidence="1" id="KW-0732">Signal</keyword>
<dbReference type="InterPro" id="IPR011042">
    <property type="entry name" value="6-blade_b-propeller_TolB-like"/>
</dbReference>
<organism evidence="5 6">
    <name type="scientific">Candidatus Brachybacterium merdavium</name>
    <dbReference type="NCBI Taxonomy" id="2838513"/>
    <lineage>
        <taxon>Bacteria</taxon>
        <taxon>Bacillati</taxon>
        <taxon>Actinomycetota</taxon>
        <taxon>Actinomycetes</taxon>
        <taxon>Micrococcales</taxon>
        <taxon>Dermabacteraceae</taxon>
        <taxon>Brachybacterium</taxon>
    </lineage>
</organism>
<reference evidence="5" key="1">
    <citation type="journal article" date="2021" name="PeerJ">
        <title>Extensive microbial diversity within the chicken gut microbiome revealed by metagenomics and culture.</title>
        <authorList>
            <person name="Gilroy R."/>
            <person name="Ravi A."/>
            <person name="Getino M."/>
            <person name="Pursley I."/>
            <person name="Horton D.L."/>
            <person name="Alikhan N.F."/>
            <person name="Baker D."/>
            <person name="Gharbi K."/>
            <person name="Hall N."/>
            <person name="Watson M."/>
            <person name="Adriaenssens E.M."/>
            <person name="Foster-Nyarko E."/>
            <person name="Jarju S."/>
            <person name="Secka A."/>
            <person name="Antonio M."/>
            <person name="Oren A."/>
            <person name="Chaudhuri R.R."/>
            <person name="La Ragione R."/>
            <person name="Hildebrand F."/>
            <person name="Pallen M.J."/>
        </authorList>
    </citation>
    <scope>NUCLEOTIDE SEQUENCE</scope>
    <source>
        <strain evidence="5">ChiHjej13B12-24818</strain>
    </source>
</reference>
<feature type="domain" description="Peptidase S9 prolyl oligopeptidase catalytic" evidence="4">
    <location>
        <begin position="503"/>
        <end position="712"/>
    </location>
</feature>
<keyword evidence="2 5" id="KW-0378">Hydrolase</keyword>
<dbReference type="SUPFAM" id="SSF53474">
    <property type="entry name" value="alpha/beta-Hydrolases"/>
    <property type="match status" value="1"/>
</dbReference>
<dbReference type="AlphaFoldDB" id="A0A9D2LDC5"/>
<evidence type="ECO:0000256" key="3">
    <source>
        <dbReference type="SAM" id="MobiDB-lite"/>
    </source>
</evidence>
<evidence type="ECO:0000256" key="2">
    <source>
        <dbReference type="ARBA" id="ARBA00022801"/>
    </source>
</evidence>
<evidence type="ECO:0000313" key="5">
    <source>
        <dbReference type="EMBL" id="HJB10542.1"/>
    </source>
</evidence>
<proteinExistence type="predicted"/>
<sequence length="723" mass="77157">MTRESIETLLDATRLAGLETTEGGRILATISRPDAKGTAYRTALVEIDGERNVPLTRGAASVGAVAAAEDGTTFFTAKRLGEDGEEATDAQLWALPRRGEARELASRPGGFGGLRLAGGRLVAELAVHTQASDETEHAKLSSQRKDAKVSGVLHAGFPTRRWDHDLGPSRSVLAIAALPEDLDWAEKTPAPGAAGGPATSRAAASGSGSSGSWAGPADSSAGTAGSSSGSSADGSSSAAERDEDSGAEQVLHFRHVTMPAGRLVGWTVDRQGERALVAMSDSHDELLAVTKLYLVDLLGGQPPLLLRESTREIGYGPGEFSPDGTRALIGRSRTWTQSATLASTTEVLDLRTGESAQLWPELDHWISPVWLDDATLIASSDDQGRGSLWIGGAEDPAPVRLAGGPGQQLAFGEVSVAGGAVIAVASSITEAPHPVRIDPATGTLENLPNPADPVEQSGSLAELTATAADGTEVRAWLRLPEGEGPHPLVVFAHGGPWGSWNAWTYRWNPGPFVAAGYAVLLPDPAISTGYGQSMIDRGQHELGGAPFTDIMALTDAVVARDDIDAERTAFAGGSYGGYMANWVAGHTGDRFRCIVTHASLWDTATMGSTTDNAAWERPMREQNRRYNPKDFVADIEVPMLVIHGDKDYRVPIAQGHALWYDLHEFSKTPRDTEGRTRHRFLYFPDEGHWITGRGNAQIWYETFLGFLDEHVREQRWQRPVVLG</sequence>
<dbReference type="SUPFAM" id="SSF82171">
    <property type="entry name" value="DPP6 N-terminal domain-like"/>
    <property type="match status" value="1"/>
</dbReference>
<evidence type="ECO:0000256" key="1">
    <source>
        <dbReference type="ARBA" id="ARBA00022729"/>
    </source>
</evidence>
<feature type="region of interest" description="Disordered" evidence="3">
    <location>
        <begin position="186"/>
        <end position="247"/>
    </location>
</feature>
<dbReference type="EMBL" id="DWZH01000062">
    <property type="protein sequence ID" value="HJB10542.1"/>
    <property type="molecule type" value="Genomic_DNA"/>
</dbReference>
<dbReference type="PANTHER" id="PTHR42776:SF13">
    <property type="entry name" value="DIPEPTIDYL-PEPTIDASE 5"/>
    <property type="match status" value="1"/>
</dbReference>
<comment type="caution">
    <text evidence="5">The sequence shown here is derived from an EMBL/GenBank/DDBJ whole genome shotgun (WGS) entry which is preliminary data.</text>
</comment>
<dbReference type="GO" id="GO:0006508">
    <property type="term" value="P:proteolysis"/>
    <property type="evidence" value="ECO:0007669"/>
    <property type="project" value="InterPro"/>
</dbReference>
<protein>
    <submittedName>
        <fullName evidence="5">Alpha/beta fold hydrolase</fullName>
    </submittedName>
</protein>
<accession>A0A9D2LDC5</accession>
<name>A0A9D2LDC5_9MICO</name>
<dbReference type="GO" id="GO:0004252">
    <property type="term" value="F:serine-type endopeptidase activity"/>
    <property type="evidence" value="ECO:0007669"/>
    <property type="project" value="TreeGrafter"/>
</dbReference>
<evidence type="ECO:0000259" key="4">
    <source>
        <dbReference type="Pfam" id="PF00326"/>
    </source>
</evidence>
<dbReference type="InterPro" id="IPR029058">
    <property type="entry name" value="AB_hydrolase_fold"/>
</dbReference>
<gene>
    <name evidence="5" type="ORF">H9786_08425</name>
</gene>
<feature type="compositionally biased region" description="Low complexity" evidence="3">
    <location>
        <begin position="189"/>
        <end position="238"/>
    </location>
</feature>
<dbReference type="PANTHER" id="PTHR42776">
    <property type="entry name" value="SERINE PEPTIDASE S9 FAMILY MEMBER"/>
    <property type="match status" value="1"/>
</dbReference>